<dbReference type="AlphaFoldDB" id="A0A7G6X874"/>
<dbReference type="GO" id="GO:0016020">
    <property type="term" value="C:membrane"/>
    <property type="evidence" value="ECO:0007669"/>
    <property type="project" value="UniProtKB-SubCell"/>
</dbReference>
<keyword evidence="2 6" id="KW-0812">Transmembrane</keyword>
<accession>A0A7G6X874</accession>
<feature type="transmembrane region" description="Helical" evidence="6">
    <location>
        <begin position="174"/>
        <end position="198"/>
    </location>
</feature>
<dbReference type="PANTHER" id="PTHR47704">
    <property type="entry name" value="POTASSIUM TRANSPORTER KIMA"/>
    <property type="match status" value="1"/>
</dbReference>
<organism evidence="7 8">
    <name type="scientific">Kribbella qitaiheensis</name>
    <dbReference type="NCBI Taxonomy" id="1544730"/>
    <lineage>
        <taxon>Bacteria</taxon>
        <taxon>Bacillati</taxon>
        <taxon>Actinomycetota</taxon>
        <taxon>Actinomycetes</taxon>
        <taxon>Propionibacteriales</taxon>
        <taxon>Kribbellaceae</taxon>
        <taxon>Kribbella</taxon>
    </lineage>
</organism>
<dbReference type="RefSeq" id="WP_185444851.1">
    <property type="nucleotide sequence ID" value="NZ_CP043661.1"/>
</dbReference>
<evidence type="ECO:0000256" key="5">
    <source>
        <dbReference type="SAM" id="MobiDB-lite"/>
    </source>
</evidence>
<evidence type="ECO:0000256" key="1">
    <source>
        <dbReference type="ARBA" id="ARBA00004141"/>
    </source>
</evidence>
<evidence type="ECO:0000256" key="4">
    <source>
        <dbReference type="ARBA" id="ARBA00023136"/>
    </source>
</evidence>
<evidence type="ECO:0000256" key="3">
    <source>
        <dbReference type="ARBA" id="ARBA00022989"/>
    </source>
</evidence>
<evidence type="ECO:0000256" key="2">
    <source>
        <dbReference type="ARBA" id="ARBA00022692"/>
    </source>
</evidence>
<keyword evidence="3 6" id="KW-1133">Transmembrane helix</keyword>
<evidence type="ECO:0000313" key="7">
    <source>
        <dbReference type="EMBL" id="QNE22439.1"/>
    </source>
</evidence>
<dbReference type="GO" id="GO:0022857">
    <property type="term" value="F:transmembrane transporter activity"/>
    <property type="evidence" value="ECO:0007669"/>
    <property type="project" value="InterPro"/>
</dbReference>
<reference evidence="8" key="1">
    <citation type="submission" date="2019-09" db="EMBL/GenBank/DDBJ databases">
        <title>Antimicrobial potential of Antarctic Bacteria.</title>
        <authorList>
            <person name="Benaud N."/>
            <person name="Edwards R.J."/>
            <person name="Ferrari B.C."/>
        </authorList>
    </citation>
    <scope>NUCLEOTIDE SEQUENCE [LARGE SCALE GENOMIC DNA]</scope>
    <source>
        <strain evidence="8">SPB151</strain>
    </source>
</reference>
<dbReference type="Gene3D" id="1.20.1740.10">
    <property type="entry name" value="Amino acid/polyamine transporter I"/>
    <property type="match status" value="1"/>
</dbReference>
<feature type="transmembrane region" description="Helical" evidence="6">
    <location>
        <begin position="471"/>
        <end position="489"/>
    </location>
</feature>
<evidence type="ECO:0000256" key="6">
    <source>
        <dbReference type="SAM" id="Phobius"/>
    </source>
</evidence>
<dbReference type="InterPro" id="IPR002293">
    <property type="entry name" value="AA/rel_permease1"/>
</dbReference>
<feature type="transmembrane region" description="Helical" evidence="6">
    <location>
        <begin position="447"/>
        <end position="465"/>
    </location>
</feature>
<feature type="region of interest" description="Disordered" evidence="5">
    <location>
        <begin position="651"/>
        <end position="675"/>
    </location>
</feature>
<sequence length="675" mass="73282">MTPALGDIGKRILIGRKLRSTQLGETLLPKKIALPVFASDALSSVAYAPDEIFLTLSVAGLAAYSFSWKIGLLVVFVMLVVVASYRQNVHAYPSGGGDYEVATVNVGPTAGLTVASALMVDYVLTVAVSISSGVQNAKSALPFLAGHEAPLAVTLVLILTALNLRGVRESGALFAIPTYIFMASIIGMAIWGFIRLTAGSLPMADSAQFDIRPEPGHALFGGLAGAFLLARAFSSGCAALTGVEAISNGVPAFRKPKSKNAATTLLLLGTIAVTMLMSILFLATKIKLRYAEDPATQLLRDGQPVGDSYTQKTVIGQIADSVFSTFPPGFYLVIGATMLILVLAANTAFNGFPVLASILAKDGYLPKQLHTRGDRLAYSNGIILLALCAVGLIVAFNAEVTKLIQLYIVGVFVSFTLSQFGMIRHWTRHLKTEIDGAKRAQMMRSRVINAVGLTMTGLVLVIVLLTKFTHGAYIAIIAMAVLFLLMKGIRRHYDTVGREMAVDADDRLMLPARVHAIVLVSKLHKPTLRALAFAKAARPYMLEAVTVDVDRDESETLQAEWDARDIPVPLKRLASPYREITRPIVQYVRDIRRQSPRDVVMVYIPEYVVGHWWEHILHNQSALRLKGRLLFTPGVMVTSVPYQLISSQAAEERQDREERVAGQVRRGARKSSGDR</sequence>
<name>A0A7G6X874_9ACTN</name>
<dbReference type="Pfam" id="PF13520">
    <property type="entry name" value="AA_permease_2"/>
    <property type="match status" value="1"/>
</dbReference>
<dbReference type="PANTHER" id="PTHR47704:SF1">
    <property type="entry name" value="POTASSIUM TRANSPORTER KIMA"/>
    <property type="match status" value="1"/>
</dbReference>
<feature type="transmembrane region" description="Helical" evidence="6">
    <location>
        <begin position="66"/>
        <end position="85"/>
    </location>
</feature>
<evidence type="ECO:0000313" key="8">
    <source>
        <dbReference type="Proteomes" id="UP000515563"/>
    </source>
</evidence>
<feature type="transmembrane region" description="Helical" evidence="6">
    <location>
        <begin position="264"/>
        <end position="283"/>
    </location>
</feature>
<protein>
    <submittedName>
        <fullName evidence="7">APC family permease</fullName>
    </submittedName>
</protein>
<feature type="transmembrane region" description="Helical" evidence="6">
    <location>
        <begin position="140"/>
        <end position="162"/>
    </location>
</feature>
<gene>
    <name evidence="7" type="ORF">F1D05_36755</name>
</gene>
<comment type="subcellular location">
    <subcellularLocation>
        <location evidence="1">Membrane</location>
        <topology evidence="1">Multi-pass membrane protein</topology>
    </subcellularLocation>
</comment>
<feature type="transmembrane region" description="Helical" evidence="6">
    <location>
        <begin position="330"/>
        <end position="355"/>
    </location>
</feature>
<feature type="transmembrane region" description="Helical" evidence="6">
    <location>
        <begin position="376"/>
        <end position="398"/>
    </location>
</feature>
<proteinExistence type="predicted"/>
<keyword evidence="4 6" id="KW-0472">Membrane</keyword>
<feature type="transmembrane region" description="Helical" evidence="6">
    <location>
        <begin position="218"/>
        <end position="243"/>
    </location>
</feature>
<keyword evidence="8" id="KW-1185">Reference proteome</keyword>
<dbReference type="InterPro" id="IPR053153">
    <property type="entry name" value="APC_K+_Transporter"/>
</dbReference>
<reference evidence="7 8" key="2">
    <citation type="journal article" date="2020" name="Microbiol. Resour. Announc.">
        <title>Antarctic desert soil bacteria exhibit high novel natural product potential, evaluated through long-read genome sequencing and comparative genomics.</title>
        <authorList>
            <person name="Benaud N."/>
            <person name="Edwards R.J."/>
            <person name="Amos T.G."/>
            <person name="D'Agostino P.M."/>
            <person name="Gutierrez-Chavez C."/>
            <person name="Montgomery K."/>
            <person name="Nicetic I."/>
            <person name="Ferrari B.C."/>
        </authorList>
    </citation>
    <scope>NUCLEOTIDE SEQUENCE [LARGE SCALE GENOMIC DNA]</scope>
    <source>
        <strain evidence="7 8">SPB151</strain>
    </source>
</reference>
<dbReference type="Proteomes" id="UP000515563">
    <property type="component" value="Chromosome"/>
</dbReference>
<dbReference type="KEGG" id="kqi:F1D05_36755"/>
<feature type="transmembrane region" description="Helical" evidence="6">
    <location>
        <begin position="404"/>
        <end position="426"/>
    </location>
</feature>
<feature type="transmembrane region" description="Helical" evidence="6">
    <location>
        <begin position="106"/>
        <end position="128"/>
    </location>
</feature>
<dbReference type="EMBL" id="CP043661">
    <property type="protein sequence ID" value="QNE22439.1"/>
    <property type="molecule type" value="Genomic_DNA"/>
</dbReference>
<feature type="compositionally biased region" description="Basic and acidic residues" evidence="5">
    <location>
        <begin position="651"/>
        <end position="660"/>
    </location>
</feature>